<feature type="compositionally biased region" description="Basic and acidic residues" evidence="2">
    <location>
        <begin position="710"/>
        <end position="725"/>
    </location>
</feature>
<feature type="region of interest" description="Disordered" evidence="2">
    <location>
        <begin position="708"/>
        <end position="727"/>
    </location>
</feature>
<dbReference type="Pfam" id="PF00023">
    <property type="entry name" value="Ank"/>
    <property type="match status" value="1"/>
</dbReference>
<sequence length="828" mass="93975">MSGKLAHEDSAKEEVDGGLEDLEELLTVVDDLAEEYFYDIRRGLESGELKIDTYEERKKFIDENGSQLQSRNSDGMNLLHLAVNKTSGSSNMRALIRLLIQKYPELMEERDLSGTTPLHTAIYKDNADAVKTMCETVKEIDKILMIKGGRQSESCLHAAVRSNIPVDVTIQLIKRATEQIFFCQDSQGRTPLHVAVEYVRCTDSQLGIVQEILRQCGAALDVADYPQTAFRHINTIWKHSTPTGSRRMRLYRTKNRPAIPPLHNLRTTLYGTRNQEMAVRFLYGYNIEGRKINFEFLNESTTIDPDRFRQGYSNHEYDDMLRYVTLRGDYKVDPQPWADSNDGIGRSDMLFFFQWLKNEKGVRRILKVTVHDDTGQIAHSDEVIQTALPDFDVEILDWCKVDLCPETIYRACRNLRWLRLKWSGNNAVLRAWSEPEGLPRLKQLRRVDLVAQQGLESLHHTRSNMETFRDRLHALRPDINMDITYPRPESGITEGPPIKIGAEYRWLDCMEQLRHMVNFIKKAIKDDPEPVSVALIDDGVDILDAVLLGKIIPGPDHENAPGYGSTTGHGTIMARMILHICPLAKIHFFRIETDRRNVTQVSVKSAVLAINDAVVRNVNIILMPWSISLDSRRNDEVHKDLHKLENVLWDAAHSNIIMFCDQHNDHTSEPSYPAAFDIRSIITIGAFDETTMSAFKASQPDFMFPGNFAEKPKDSVQSQSERKPDSGVASARAAGLAAMILYCAKLAAILERTKGPPRAPRVTEADFEKLQGSSMRDAFTRIGPLQIGELFPVWKIFDPVLVVDSMKSGNDQDVFNILVKIICQLLGK</sequence>
<dbReference type="OrthoDB" id="5386278at2759"/>
<name>A0A8H4W312_9HELO</name>
<dbReference type="PROSITE" id="PS50088">
    <property type="entry name" value="ANK_REPEAT"/>
    <property type="match status" value="1"/>
</dbReference>
<keyword evidence="1" id="KW-0040">ANK repeat</keyword>
<dbReference type="SUPFAM" id="SSF52743">
    <property type="entry name" value="Subtilisin-like"/>
    <property type="match status" value="1"/>
</dbReference>
<dbReference type="Pfam" id="PF00082">
    <property type="entry name" value="Peptidase_S8"/>
    <property type="match status" value="1"/>
</dbReference>
<dbReference type="InterPro" id="IPR002110">
    <property type="entry name" value="Ankyrin_rpt"/>
</dbReference>
<dbReference type="InterPro" id="IPR000209">
    <property type="entry name" value="Peptidase_S8/S53_dom"/>
</dbReference>
<dbReference type="PANTHER" id="PTHR24121">
    <property type="entry name" value="NO MECHANORECEPTOR POTENTIAL C, ISOFORM D-RELATED"/>
    <property type="match status" value="1"/>
</dbReference>
<evidence type="ECO:0000313" key="4">
    <source>
        <dbReference type="EMBL" id="KAF4629159.1"/>
    </source>
</evidence>
<dbReference type="Pfam" id="PF12796">
    <property type="entry name" value="Ank_2"/>
    <property type="match status" value="1"/>
</dbReference>
<evidence type="ECO:0000256" key="1">
    <source>
        <dbReference type="PROSITE-ProRule" id="PRU00023"/>
    </source>
</evidence>
<proteinExistence type="predicted"/>
<dbReference type="GO" id="GO:0004252">
    <property type="term" value="F:serine-type endopeptidase activity"/>
    <property type="evidence" value="ECO:0007669"/>
    <property type="project" value="InterPro"/>
</dbReference>
<dbReference type="EMBL" id="JAAMPI010000712">
    <property type="protein sequence ID" value="KAF4629159.1"/>
    <property type="molecule type" value="Genomic_DNA"/>
</dbReference>
<feature type="repeat" description="ANK" evidence="1">
    <location>
        <begin position="187"/>
        <end position="225"/>
    </location>
</feature>
<dbReference type="Proteomes" id="UP000566819">
    <property type="component" value="Unassembled WGS sequence"/>
</dbReference>
<keyword evidence="5" id="KW-1185">Reference proteome</keyword>
<evidence type="ECO:0000256" key="2">
    <source>
        <dbReference type="SAM" id="MobiDB-lite"/>
    </source>
</evidence>
<dbReference type="PANTHER" id="PTHR24121:SF23">
    <property type="entry name" value="NO MECHANORECEPTOR POTENTIAL C, ISOFORM H"/>
    <property type="match status" value="1"/>
</dbReference>
<reference evidence="4 5" key="1">
    <citation type="submission" date="2020-03" db="EMBL/GenBank/DDBJ databases">
        <title>Draft Genome Sequence of Cudoniella acicularis.</title>
        <authorList>
            <person name="Buettner E."/>
            <person name="Kellner H."/>
        </authorList>
    </citation>
    <scope>NUCLEOTIDE SEQUENCE [LARGE SCALE GENOMIC DNA]</scope>
    <source>
        <strain evidence="4 5">DSM 108380</strain>
    </source>
</reference>
<dbReference type="GO" id="GO:0006508">
    <property type="term" value="P:proteolysis"/>
    <property type="evidence" value="ECO:0007669"/>
    <property type="project" value="InterPro"/>
</dbReference>
<organism evidence="4 5">
    <name type="scientific">Cudoniella acicularis</name>
    <dbReference type="NCBI Taxonomy" id="354080"/>
    <lineage>
        <taxon>Eukaryota</taxon>
        <taxon>Fungi</taxon>
        <taxon>Dikarya</taxon>
        <taxon>Ascomycota</taxon>
        <taxon>Pezizomycotina</taxon>
        <taxon>Leotiomycetes</taxon>
        <taxon>Helotiales</taxon>
        <taxon>Tricladiaceae</taxon>
        <taxon>Cudoniella</taxon>
    </lineage>
</organism>
<dbReference type="SMART" id="SM00248">
    <property type="entry name" value="ANK"/>
    <property type="match status" value="4"/>
</dbReference>
<accession>A0A8H4W312</accession>
<dbReference type="InterPro" id="IPR036770">
    <property type="entry name" value="Ankyrin_rpt-contain_sf"/>
</dbReference>
<dbReference type="Gene3D" id="1.25.40.20">
    <property type="entry name" value="Ankyrin repeat-containing domain"/>
    <property type="match status" value="1"/>
</dbReference>
<protein>
    <recommendedName>
        <fullName evidence="3">Peptidase S8/S53 domain-containing protein</fullName>
    </recommendedName>
</protein>
<dbReference type="InterPro" id="IPR036852">
    <property type="entry name" value="Peptidase_S8/S53_dom_sf"/>
</dbReference>
<evidence type="ECO:0000313" key="5">
    <source>
        <dbReference type="Proteomes" id="UP000566819"/>
    </source>
</evidence>
<evidence type="ECO:0000259" key="3">
    <source>
        <dbReference type="Pfam" id="PF00082"/>
    </source>
</evidence>
<comment type="caution">
    <text evidence="4">The sequence shown here is derived from an EMBL/GenBank/DDBJ whole genome shotgun (WGS) entry which is preliminary data.</text>
</comment>
<dbReference type="Gene3D" id="3.40.50.200">
    <property type="entry name" value="Peptidase S8/S53 domain"/>
    <property type="match status" value="1"/>
</dbReference>
<dbReference type="SUPFAM" id="SSF48403">
    <property type="entry name" value="Ankyrin repeat"/>
    <property type="match status" value="1"/>
</dbReference>
<gene>
    <name evidence="4" type="ORF">G7Y89_g8986</name>
</gene>
<dbReference type="AlphaFoldDB" id="A0A8H4W312"/>
<feature type="domain" description="Peptidase S8/S53" evidence="3">
    <location>
        <begin position="531"/>
        <end position="741"/>
    </location>
</feature>